<evidence type="ECO:0000259" key="2">
    <source>
        <dbReference type="Pfam" id="PF18096"/>
    </source>
</evidence>
<dbReference type="Proteomes" id="UP000502298">
    <property type="component" value="Chromosome"/>
</dbReference>
<dbReference type="Pfam" id="PF18096">
    <property type="entry name" value="Thump_like"/>
    <property type="match status" value="1"/>
</dbReference>
<dbReference type="KEGG" id="arca:HC352_06870"/>
<keyword evidence="3" id="KW-0808">Transferase</keyword>
<dbReference type="Gene3D" id="3.40.50.150">
    <property type="entry name" value="Vaccinia Virus protein VP39"/>
    <property type="match status" value="1"/>
</dbReference>
<gene>
    <name evidence="3" type="ORF">HC352_06870</name>
</gene>
<dbReference type="SUPFAM" id="SSF53335">
    <property type="entry name" value="S-adenosyl-L-methionine-dependent methyltransferases"/>
    <property type="match status" value="1"/>
</dbReference>
<dbReference type="InterPro" id="IPR041497">
    <property type="entry name" value="Thump-like"/>
</dbReference>
<accession>A0A6H2EMG4</accession>
<dbReference type="EMBL" id="CP050804">
    <property type="protein sequence ID" value="QJC22257.1"/>
    <property type="molecule type" value="Genomic_DNA"/>
</dbReference>
<dbReference type="CDD" id="cd02440">
    <property type="entry name" value="AdoMet_MTases"/>
    <property type="match status" value="1"/>
</dbReference>
<sequence length="401" mass="43560">MIQLLLTPDGQRLLTELPPYTPEDVFSLTAQLRKQGYDAELVAAALTQNRLRAKATTKFGPFAVTMLFTHDGVEQATRLPVAAHHAQRFLQAGSQHVVDLGCGIGADSIAFAGLGLRVTSIESDTDTARAAAFNLTAFPEAHIIHADGRELDLTTFHADALWLDPARRINGKRLTNPEHWAPPLSLALELAASFDAAGIKVAPGIDYDILPPQSHVEWTSVDGDLLEAVIWLGNAAPQPGRSARIIRGNHTTVFDSESHTPSSPSTTVTPRPLSDYIYEPDPAIIRCGGIAKICQDYDIAPISDNIAYLTGSHPINSPLVTTFKIHDVLPVEPKKVHAYLAKRNIGIVEIKKRGTDIDPSTWRKKLKLNPHHGGQATLIASPVAGQHRILVTERYTVASDK</sequence>
<keyword evidence="4" id="KW-1185">Reference proteome</keyword>
<dbReference type="AlphaFoldDB" id="A0A6H2EMG4"/>
<evidence type="ECO:0000256" key="1">
    <source>
        <dbReference type="SAM" id="MobiDB-lite"/>
    </source>
</evidence>
<keyword evidence="3" id="KW-0489">Methyltransferase</keyword>
<protein>
    <submittedName>
        <fullName evidence="3">SAM-dependent methyltransferase</fullName>
    </submittedName>
</protein>
<evidence type="ECO:0000313" key="4">
    <source>
        <dbReference type="Proteomes" id="UP000502298"/>
    </source>
</evidence>
<feature type="compositionally biased region" description="Low complexity" evidence="1">
    <location>
        <begin position="259"/>
        <end position="272"/>
    </location>
</feature>
<name>A0A6H2EMG4_9ACTO</name>
<dbReference type="GO" id="GO:0032259">
    <property type="term" value="P:methylation"/>
    <property type="evidence" value="ECO:0007669"/>
    <property type="project" value="UniProtKB-KW"/>
</dbReference>
<feature type="region of interest" description="Disordered" evidence="1">
    <location>
        <begin position="252"/>
        <end position="272"/>
    </location>
</feature>
<dbReference type="GO" id="GO:0008168">
    <property type="term" value="F:methyltransferase activity"/>
    <property type="evidence" value="ECO:0007669"/>
    <property type="project" value="UniProtKB-KW"/>
</dbReference>
<dbReference type="InterPro" id="IPR029063">
    <property type="entry name" value="SAM-dependent_MTases_sf"/>
</dbReference>
<organism evidence="3 4">
    <name type="scientific">Arcanobacterium buesumense</name>
    <dbReference type="NCBI Taxonomy" id="2722751"/>
    <lineage>
        <taxon>Bacteria</taxon>
        <taxon>Bacillati</taxon>
        <taxon>Actinomycetota</taxon>
        <taxon>Actinomycetes</taxon>
        <taxon>Actinomycetales</taxon>
        <taxon>Actinomycetaceae</taxon>
        <taxon>Arcanobacterium</taxon>
    </lineage>
</organism>
<feature type="domain" description="THUMP-like" evidence="2">
    <location>
        <begin position="321"/>
        <end position="394"/>
    </location>
</feature>
<proteinExistence type="predicted"/>
<evidence type="ECO:0000313" key="3">
    <source>
        <dbReference type="EMBL" id="QJC22257.1"/>
    </source>
</evidence>
<reference evidence="3 4" key="1">
    <citation type="submission" date="2020-03" db="EMBL/GenBank/DDBJ databases">
        <title>Complete genome of Arcanobacterium buesumensis sp. nov. strain 2701.</title>
        <authorList>
            <person name="Borowiak M."/>
            <person name="Alssahen M."/>
            <person name="Laemmler C."/>
            <person name="Malorny B."/>
            <person name="Hassan A."/>
            <person name="Prenger-Berninghoff E."/>
            <person name="Ploetz M."/>
            <person name="Abdulmawjood A."/>
        </authorList>
    </citation>
    <scope>NUCLEOTIDE SEQUENCE [LARGE SCALE GENOMIC DNA]</scope>
    <source>
        <strain evidence="3 4">2701</strain>
    </source>
</reference>